<feature type="compositionally biased region" description="Low complexity" evidence="1">
    <location>
        <begin position="636"/>
        <end position="645"/>
    </location>
</feature>
<dbReference type="Proteomes" id="UP000383932">
    <property type="component" value="Unassembled WGS sequence"/>
</dbReference>
<feature type="compositionally biased region" description="Polar residues" evidence="1">
    <location>
        <begin position="837"/>
        <end position="846"/>
    </location>
</feature>
<reference evidence="2 3" key="1">
    <citation type="journal article" date="2019" name="Fungal Biol. Biotechnol.">
        <title>Draft genome sequence of fastidious pathogen Ceratobasidium theobromae, which causes vascular-streak dieback in Theobroma cacao.</title>
        <authorList>
            <person name="Ali S.S."/>
            <person name="Asman A."/>
            <person name="Shao J."/>
            <person name="Firmansyah A.P."/>
            <person name="Susilo A.W."/>
            <person name="Rosmana A."/>
            <person name="McMahon P."/>
            <person name="Junaid M."/>
            <person name="Guest D."/>
            <person name="Kheng T.Y."/>
            <person name="Meinhardt L.W."/>
            <person name="Bailey B.A."/>
        </authorList>
    </citation>
    <scope>NUCLEOTIDE SEQUENCE [LARGE SCALE GENOMIC DNA]</scope>
    <source>
        <strain evidence="2 3">CT2</strain>
    </source>
</reference>
<evidence type="ECO:0000313" key="2">
    <source>
        <dbReference type="EMBL" id="KAB5593219.1"/>
    </source>
</evidence>
<feature type="compositionally biased region" description="Low complexity" evidence="1">
    <location>
        <begin position="816"/>
        <end position="832"/>
    </location>
</feature>
<feature type="region of interest" description="Disordered" evidence="1">
    <location>
        <begin position="25"/>
        <end position="72"/>
    </location>
</feature>
<organism evidence="2 3">
    <name type="scientific">Ceratobasidium theobromae</name>
    <dbReference type="NCBI Taxonomy" id="1582974"/>
    <lineage>
        <taxon>Eukaryota</taxon>
        <taxon>Fungi</taxon>
        <taxon>Dikarya</taxon>
        <taxon>Basidiomycota</taxon>
        <taxon>Agaricomycotina</taxon>
        <taxon>Agaricomycetes</taxon>
        <taxon>Cantharellales</taxon>
        <taxon>Ceratobasidiaceae</taxon>
        <taxon>Ceratobasidium</taxon>
    </lineage>
</organism>
<feature type="region of interest" description="Disordered" evidence="1">
    <location>
        <begin position="431"/>
        <end position="553"/>
    </location>
</feature>
<dbReference type="EMBL" id="SSOP01000042">
    <property type="protein sequence ID" value="KAB5593219.1"/>
    <property type="molecule type" value="Genomic_DNA"/>
</dbReference>
<feature type="compositionally biased region" description="Low complexity" evidence="1">
    <location>
        <begin position="283"/>
        <end position="303"/>
    </location>
</feature>
<accession>A0A5N5QNJ2</accession>
<feature type="region of interest" description="Disordered" evidence="1">
    <location>
        <begin position="725"/>
        <end position="900"/>
    </location>
</feature>
<dbReference type="AlphaFoldDB" id="A0A5N5QNJ2"/>
<feature type="compositionally biased region" description="Polar residues" evidence="1">
    <location>
        <begin position="176"/>
        <end position="193"/>
    </location>
</feature>
<feature type="compositionally biased region" description="Basic and acidic residues" evidence="1">
    <location>
        <begin position="535"/>
        <end position="553"/>
    </location>
</feature>
<keyword evidence="3" id="KW-1185">Reference proteome</keyword>
<feature type="compositionally biased region" description="Low complexity" evidence="1">
    <location>
        <begin position="341"/>
        <end position="356"/>
    </location>
</feature>
<feature type="region of interest" description="Disordered" evidence="1">
    <location>
        <begin position="176"/>
        <end position="357"/>
    </location>
</feature>
<protein>
    <submittedName>
        <fullName evidence="2">Uncharacterized protein</fullName>
    </submittedName>
</protein>
<feature type="region of interest" description="Disordered" evidence="1">
    <location>
        <begin position="381"/>
        <end position="405"/>
    </location>
</feature>
<feature type="compositionally biased region" description="Polar residues" evidence="1">
    <location>
        <begin position="305"/>
        <end position="316"/>
    </location>
</feature>
<feature type="compositionally biased region" description="Low complexity" evidence="1">
    <location>
        <begin position="887"/>
        <end position="898"/>
    </location>
</feature>
<feature type="compositionally biased region" description="Basic and acidic residues" evidence="1">
    <location>
        <begin position="394"/>
        <end position="403"/>
    </location>
</feature>
<feature type="compositionally biased region" description="Low complexity" evidence="1">
    <location>
        <begin position="786"/>
        <end position="800"/>
    </location>
</feature>
<name>A0A5N5QNJ2_9AGAM</name>
<feature type="region of interest" description="Disordered" evidence="1">
    <location>
        <begin position="568"/>
        <end position="608"/>
    </location>
</feature>
<feature type="compositionally biased region" description="Polar residues" evidence="1">
    <location>
        <begin position="762"/>
        <end position="776"/>
    </location>
</feature>
<feature type="compositionally biased region" description="Basic and acidic residues" evidence="1">
    <location>
        <begin position="743"/>
        <end position="753"/>
    </location>
</feature>
<comment type="caution">
    <text evidence="2">The sequence shown here is derived from an EMBL/GenBank/DDBJ whole genome shotgun (WGS) entry which is preliminary data.</text>
</comment>
<sequence>MDDDESSEGDSRRIDLIQRQARRRIINRHVAHQSTDTTSSLPGYSSSPPGVSEMPPKYPQLTAEEADEERDEVGDVVRRVRLRRKRSSSDSHYLDSLLARSVHALELSNALLQSSMATQTSLSTLLSHDDYAIDRPLDSHARFLATQISASDSRRAWLDDITRQVDSLVGPPIGLSQSLPDAQNGFLSGQNAPETGRLQHGERPRSPPPRCMTVYADHTQPPDSILIPSTNGHRATARVHDFVPTSRNHSRQSSISADWDDNPFARQKRHPSSAGWSTPPGPRRSSSIFSHSPHPSTSTTHSIYQHGNGNASSPQLSPRRASGKRSMANLAVHRSQDVSHPHSQPQQSQYSSHSSPVRPVLSAVLPEPSTPAYNLLSAIATRTPGSGGVSESDSDARSARPDSRNVFGLGFDTGSVRGRGSSGGWVSPLALAGKGVGPRRTQSATPSTRGGAVASPLKPRGGALLPTPGLREGNLMGRPIASSPSQTGTSSPARSKPPSRTSTTSSVPNSTRHTPISSPNRNPIRHPFLQPSKFQNRDSVSDTEGDGSRLQRYKSADALRRILDNARAKAEQEAARQQEEDAAKAAQSETTDADRGKARPRAPLPTWSVIPRKGTTVAVETVAPAGTVSIQGITGGSSRSKGGSSLRLTTEPDPLVLPGEFSVPGPATAGPSMARPWPLKETLSPSLAVPSALEAVAARQRSLSAGPTMRITSLLPKIAVFGKAGIGEPPPAEGSSNENKQSTVDKGKGKAFDESNPADEIPTQTRPPKLSLQLNGTLIDPDADFSSGSESESQPSQASLPLPPRPLNDSLISIGRPSSLRLPRSSRPSSLRHLGSGASTPRSVTFSPLPPKHVPSGGRPLSEAKTRRKKTSEKEKEKPGWFTSWFGPLSSPTGSTTSVKVGYGVARRGWDSPRSMDDWQM</sequence>
<feature type="region of interest" description="Disordered" evidence="1">
    <location>
        <begin position="632"/>
        <end position="657"/>
    </location>
</feature>
<evidence type="ECO:0000313" key="3">
    <source>
        <dbReference type="Proteomes" id="UP000383932"/>
    </source>
</evidence>
<feature type="compositionally biased region" description="Polar residues" evidence="1">
    <location>
        <begin position="245"/>
        <end position="256"/>
    </location>
</feature>
<feature type="compositionally biased region" description="Basic and acidic residues" evidence="1">
    <location>
        <begin position="568"/>
        <end position="583"/>
    </location>
</feature>
<feature type="compositionally biased region" description="Low complexity" evidence="1">
    <location>
        <begin position="489"/>
        <end position="512"/>
    </location>
</feature>
<evidence type="ECO:0000256" key="1">
    <source>
        <dbReference type="SAM" id="MobiDB-lite"/>
    </source>
</evidence>
<dbReference type="OrthoDB" id="3254377at2759"/>
<feature type="compositionally biased region" description="Low complexity" evidence="1">
    <location>
        <begin position="39"/>
        <end position="52"/>
    </location>
</feature>
<gene>
    <name evidence="2" type="ORF">CTheo_3301</name>
</gene>
<proteinExistence type="predicted"/>